<name>A0A7Z9BRX6_9CYAN</name>
<dbReference type="Proteomes" id="UP000182190">
    <property type="component" value="Unassembled WGS sequence"/>
</dbReference>
<gene>
    <name evidence="1" type="ORF">PL9631_450081</name>
</gene>
<proteinExistence type="predicted"/>
<dbReference type="AlphaFoldDB" id="A0A7Z9BRX6"/>
<protein>
    <submittedName>
        <fullName evidence="1">Uncharacterized protein</fullName>
    </submittedName>
</protein>
<accession>A0A7Z9BRX6</accession>
<keyword evidence="2" id="KW-1185">Reference proteome</keyword>
<reference evidence="1" key="1">
    <citation type="submission" date="2019-10" db="EMBL/GenBank/DDBJ databases">
        <authorList>
            <consortium name="Genoscope - CEA"/>
            <person name="William W."/>
        </authorList>
    </citation>
    <scope>NUCLEOTIDE SEQUENCE [LARGE SCALE GENOMIC DNA]</scope>
    <source>
        <strain evidence="1">BBR_PRJEB10994</strain>
    </source>
</reference>
<evidence type="ECO:0000313" key="2">
    <source>
        <dbReference type="Proteomes" id="UP000182190"/>
    </source>
</evidence>
<dbReference type="EMBL" id="CZCS02000185">
    <property type="protein sequence ID" value="VXD19596.1"/>
    <property type="molecule type" value="Genomic_DNA"/>
</dbReference>
<evidence type="ECO:0000313" key="1">
    <source>
        <dbReference type="EMBL" id="VXD19596.1"/>
    </source>
</evidence>
<sequence length="120" mass="13866">MGGIVLYTGVVTKNNDWDLFPLKAINLFTWLNSMDFYTVILKKSTDYWVSLCLENRIVGQGNTPEISIDKLKEAIDSWSEIYENEPDIYISPISINELHEFLTLEDSESSDSYELRKVYA</sequence>
<comment type="caution">
    <text evidence="1">The sequence shown here is derived from an EMBL/GenBank/DDBJ whole genome shotgun (WGS) entry which is preliminary data.</text>
</comment>
<organism evidence="1 2">
    <name type="scientific">Planktothrix paucivesiculata PCC 9631</name>
    <dbReference type="NCBI Taxonomy" id="671071"/>
    <lineage>
        <taxon>Bacteria</taxon>
        <taxon>Bacillati</taxon>
        <taxon>Cyanobacteriota</taxon>
        <taxon>Cyanophyceae</taxon>
        <taxon>Oscillatoriophycideae</taxon>
        <taxon>Oscillatoriales</taxon>
        <taxon>Microcoleaceae</taxon>
        <taxon>Planktothrix</taxon>
    </lineage>
</organism>